<feature type="compositionally biased region" description="Basic residues" evidence="1">
    <location>
        <begin position="50"/>
        <end position="64"/>
    </location>
</feature>
<organism evidence="2">
    <name type="scientific">uncultured marine virus</name>
    <dbReference type="NCBI Taxonomy" id="186617"/>
    <lineage>
        <taxon>Viruses</taxon>
        <taxon>environmental samples</taxon>
    </lineage>
</organism>
<sequence>MGAPPGHRGRAASGNACGHRAGPWQQAGSATGHPGSRAGARSALQGVGLRRVHGRRSQRVRARRGGGAGHAGPSRNGAGGRGQVDW</sequence>
<protein>
    <submittedName>
        <fullName evidence="2">Uncharacterized protein</fullName>
    </submittedName>
</protein>
<dbReference type="EMBL" id="KR029589">
    <property type="protein sequence ID" value="AKH47161.1"/>
    <property type="molecule type" value="Genomic_DNA"/>
</dbReference>
<reference evidence="2" key="1">
    <citation type="journal article" date="2015" name="Front. Microbiol.">
        <title>Combining genomic sequencing methods to explore viral diversity and reveal potential virus-host interactions.</title>
        <authorList>
            <person name="Chow C.E."/>
            <person name="Winget D.M."/>
            <person name="White R.A.III."/>
            <person name="Hallam S.J."/>
            <person name="Suttle C.A."/>
        </authorList>
    </citation>
    <scope>NUCLEOTIDE SEQUENCE</scope>
    <source>
        <strain evidence="2">Anoxic2_5</strain>
    </source>
</reference>
<accession>A0A0F7L807</accession>
<evidence type="ECO:0000313" key="2">
    <source>
        <dbReference type="EMBL" id="AKH47161.1"/>
    </source>
</evidence>
<name>A0A0F7L807_9VIRU</name>
<feature type="compositionally biased region" description="Gly residues" evidence="1">
    <location>
        <begin position="77"/>
        <end position="86"/>
    </location>
</feature>
<evidence type="ECO:0000256" key="1">
    <source>
        <dbReference type="SAM" id="MobiDB-lite"/>
    </source>
</evidence>
<feature type="region of interest" description="Disordered" evidence="1">
    <location>
        <begin position="1"/>
        <end position="86"/>
    </location>
</feature>
<reference evidence="2" key="2">
    <citation type="submission" date="2015-03" db="EMBL/GenBank/DDBJ databases">
        <authorList>
            <person name="Chow C.-E.T."/>
            <person name="Winget D.M."/>
            <person name="White R.A.III."/>
            <person name="Hallam S.J."/>
            <person name="Suttle C.A."/>
        </authorList>
    </citation>
    <scope>NUCLEOTIDE SEQUENCE</scope>
    <source>
        <strain evidence="2">Anoxic2_5</strain>
    </source>
</reference>
<proteinExistence type="predicted"/>